<evidence type="ECO:0000313" key="2">
    <source>
        <dbReference type="Proteomes" id="UP000233220"/>
    </source>
</evidence>
<accession>A0A2K6T1H8</accession>
<keyword evidence="2" id="KW-1185">Reference proteome</keyword>
<dbReference type="Proteomes" id="UP000233220">
    <property type="component" value="Unplaced"/>
</dbReference>
<reference evidence="1" key="2">
    <citation type="submission" date="2025-09" db="UniProtKB">
        <authorList>
            <consortium name="Ensembl"/>
        </authorList>
    </citation>
    <scope>IDENTIFICATION</scope>
</reference>
<proteinExistence type="predicted"/>
<dbReference type="GeneTree" id="ENSGT00910000147788"/>
<reference evidence="1" key="1">
    <citation type="submission" date="2025-08" db="UniProtKB">
        <authorList>
            <consortium name="Ensembl"/>
        </authorList>
    </citation>
    <scope>IDENTIFICATION</scope>
</reference>
<evidence type="ECO:0000313" key="1">
    <source>
        <dbReference type="Ensembl" id="ENSSBOP00000013494.1"/>
    </source>
</evidence>
<name>A0A2K6T1H8_SAIBB</name>
<dbReference type="AlphaFoldDB" id="A0A2K6T1H8"/>
<organism evidence="1 2">
    <name type="scientific">Saimiri boliviensis boliviensis</name>
    <name type="common">Bolivian squirrel monkey</name>
    <dbReference type="NCBI Taxonomy" id="39432"/>
    <lineage>
        <taxon>Eukaryota</taxon>
        <taxon>Metazoa</taxon>
        <taxon>Chordata</taxon>
        <taxon>Craniata</taxon>
        <taxon>Vertebrata</taxon>
        <taxon>Euteleostomi</taxon>
        <taxon>Mammalia</taxon>
        <taxon>Eutheria</taxon>
        <taxon>Euarchontoglires</taxon>
        <taxon>Primates</taxon>
        <taxon>Haplorrhini</taxon>
        <taxon>Platyrrhini</taxon>
        <taxon>Cebidae</taxon>
        <taxon>Saimiriinae</taxon>
        <taxon>Saimiri</taxon>
    </lineage>
</organism>
<dbReference type="OMA" id="TLAWFSE"/>
<dbReference type="Ensembl" id="ENSSBOT00000030288.1">
    <property type="protein sequence ID" value="ENSSBOP00000013494.1"/>
    <property type="gene ID" value="ENSSBOG00000023507.1"/>
</dbReference>
<sequence length="62" mass="7152">MSFILCWGEVLTFYPVFIPILVARAMDVKNEHQSQKHACCLLKNGRRGDETLAWFSETHVTL</sequence>
<protein>
    <submittedName>
        <fullName evidence="1">Uncharacterized protein</fullName>
    </submittedName>
</protein>